<dbReference type="PANTHER" id="PTHR10629:SF52">
    <property type="entry name" value="DNA (CYTOSINE-5)-METHYLTRANSFERASE 1"/>
    <property type="match status" value="1"/>
</dbReference>
<evidence type="ECO:0000256" key="5">
    <source>
        <dbReference type="ARBA" id="ARBA00022747"/>
    </source>
</evidence>
<proteinExistence type="inferred from homology"/>
<dbReference type="Pfam" id="PF07669">
    <property type="entry name" value="Eco57I"/>
    <property type="match status" value="1"/>
</dbReference>
<dbReference type="Pfam" id="PF00145">
    <property type="entry name" value="DNA_methylase"/>
    <property type="match status" value="1"/>
</dbReference>
<dbReference type="GO" id="GO:0009307">
    <property type="term" value="P:DNA restriction-modification system"/>
    <property type="evidence" value="ECO:0007669"/>
    <property type="project" value="UniProtKB-KW"/>
</dbReference>
<evidence type="ECO:0000313" key="10">
    <source>
        <dbReference type="EMBL" id="SIS32899.1"/>
    </source>
</evidence>
<keyword evidence="2 7" id="KW-0489">Methyltransferase</keyword>
<evidence type="ECO:0000256" key="3">
    <source>
        <dbReference type="ARBA" id="ARBA00022679"/>
    </source>
</evidence>
<feature type="active site" evidence="7">
    <location>
        <position position="93"/>
    </location>
</feature>
<comment type="catalytic activity">
    <reaction evidence="6">
        <text>a 2'-deoxycytidine in DNA + S-adenosyl-L-methionine = a 5-methyl-2'-deoxycytidine in DNA + S-adenosyl-L-homocysteine + H(+)</text>
        <dbReference type="Rhea" id="RHEA:13681"/>
        <dbReference type="Rhea" id="RHEA-COMP:11369"/>
        <dbReference type="Rhea" id="RHEA-COMP:11370"/>
        <dbReference type="ChEBI" id="CHEBI:15378"/>
        <dbReference type="ChEBI" id="CHEBI:57856"/>
        <dbReference type="ChEBI" id="CHEBI:59789"/>
        <dbReference type="ChEBI" id="CHEBI:85452"/>
        <dbReference type="ChEBI" id="CHEBI:85454"/>
        <dbReference type="EC" id="2.1.1.37"/>
    </reaction>
</comment>
<dbReference type="InterPro" id="IPR050390">
    <property type="entry name" value="C5-Methyltransferase"/>
</dbReference>
<comment type="similarity">
    <text evidence="7">Belongs to the class I-like SAM-binding methyltransferase superfamily. C5-methyltransferase family.</text>
</comment>
<dbReference type="PROSITE" id="PS51679">
    <property type="entry name" value="SAM_MT_C5"/>
    <property type="match status" value="1"/>
</dbReference>
<evidence type="ECO:0000256" key="4">
    <source>
        <dbReference type="ARBA" id="ARBA00022691"/>
    </source>
</evidence>
<gene>
    <name evidence="9" type="ORF">EG359_14410</name>
    <name evidence="10" type="ORF">SAMN05421768_10372</name>
</gene>
<dbReference type="REBASE" id="282441">
    <property type="entry name" value="M.Cjo16927ORF14410P"/>
</dbReference>
<dbReference type="Proteomes" id="UP000279541">
    <property type="component" value="Chromosome"/>
</dbReference>
<reference evidence="9 12" key="2">
    <citation type="submission" date="2018-11" db="EMBL/GenBank/DDBJ databases">
        <title>Proposal to divide the Flavobacteriaceae and reorganize its genera based on Amino Acid Identity values calculated from whole genome sequences.</title>
        <authorList>
            <person name="Nicholson A.C."/>
            <person name="Gulvik C.A."/>
            <person name="Whitney A.M."/>
            <person name="Humrighouse B.W."/>
            <person name="Bell M."/>
            <person name="Holmes B."/>
            <person name="Steigerwalt A.G."/>
            <person name="Villarma A."/>
            <person name="Sheth M."/>
            <person name="Batra D."/>
            <person name="Pryor J."/>
            <person name="Bernardet J.-F."/>
            <person name="Hugo C."/>
            <person name="Kampfer P."/>
            <person name="Newman J."/>
            <person name="McQuiston J.R."/>
        </authorList>
    </citation>
    <scope>NUCLEOTIDE SEQUENCE [LARGE SCALE GENOMIC DNA]</scope>
    <source>
        <strain evidence="9 12">DSM 16927</strain>
    </source>
</reference>
<dbReference type="InterPro" id="IPR029063">
    <property type="entry name" value="SAM-dependent_MTases_sf"/>
</dbReference>
<dbReference type="EC" id="2.1.1.37" evidence="1"/>
<evidence type="ECO:0000313" key="11">
    <source>
        <dbReference type="Proteomes" id="UP000186106"/>
    </source>
</evidence>
<organism evidence="10 11">
    <name type="scientific">Chryseobacterium joostei</name>
    <dbReference type="NCBI Taxonomy" id="112234"/>
    <lineage>
        <taxon>Bacteria</taxon>
        <taxon>Pseudomonadati</taxon>
        <taxon>Bacteroidota</taxon>
        <taxon>Flavobacteriia</taxon>
        <taxon>Flavobacteriales</taxon>
        <taxon>Weeksellaceae</taxon>
        <taxon>Chryseobacterium group</taxon>
        <taxon>Chryseobacterium</taxon>
    </lineage>
</organism>
<keyword evidence="12" id="KW-1185">Reference proteome</keyword>
<dbReference type="Gene3D" id="3.90.120.10">
    <property type="entry name" value="DNA Methylase, subunit A, domain 2"/>
    <property type="match status" value="1"/>
</dbReference>
<dbReference type="EMBL" id="CP033926">
    <property type="protein sequence ID" value="AZB00732.1"/>
    <property type="molecule type" value="Genomic_DNA"/>
</dbReference>
<dbReference type="EMBL" id="FTNZ01000003">
    <property type="protein sequence ID" value="SIS32899.1"/>
    <property type="molecule type" value="Genomic_DNA"/>
</dbReference>
<dbReference type="RefSeq" id="WP_076352835.1">
    <property type="nucleotide sequence ID" value="NZ_CP033926.1"/>
</dbReference>
<reference evidence="10 11" key="1">
    <citation type="submission" date="2017-01" db="EMBL/GenBank/DDBJ databases">
        <authorList>
            <person name="Mah S.A."/>
            <person name="Swanson W.J."/>
            <person name="Moy G.W."/>
            <person name="Vacquier V.D."/>
        </authorList>
    </citation>
    <scope>NUCLEOTIDE SEQUENCE [LARGE SCALE GENOMIC DNA]</scope>
    <source>
        <strain evidence="10 11">DSM 16927</strain>
    </source>
</reference>
<dbReference type="InterPro" id="IPR001525">
    <property type="entry name" value="C5_MeTfrase"/>
</dbReference>
<evidence type="ECO:0000256" key="2">
    <source>
        <dbReference type="ARBA" id="ARBA00022603"/>
    </source>
</evidence>
<dbReference type="OrthoDB" id="32195at2"/>
<dbReference type="PANTHER" id="PTHR10629">
    <property type="entry name" value="CYTOSINE-SPECIFIC METHYLTRANSFERASE"/>
    <property type="match status" value="1"/>
</dbReference>
<dbReference type="GO" id="GO:0003677">
    <property type="term" value="F:DNA binding"/>
    <property type="evidence" value="ECO:0007669"/>
    <property type="project" value="TreeGrafter"/>
</dbReference>
<dbReference type="PRINTS" id="PR00507">
    <property type="entry name" value="N12N6MTFRASE"/>
</dbReference>
<evidence type="ECO:0000313" key="12">
    <source>
        <dbReference type="Proteomes" id="UP000279541"/>
    </source>
</evidence>
<dbReference type="GO" id="GO:0032259">
    <property type="term" value="P:methylation"/>
    <property type="evidence" value="ECO:0007669"/>
    <property type="project" value="UniProtKB-KW"/>
</dbReference>
<evidence type="ECO:0000259" key="8">
    <source>
        <dbReference type="Pfam" id="PF07669"/>
    </source>
</evidence>
<accession>A0A1N7I762</accession>
<protein>
    <recommendedName>
        <fullName evidence="1">DNA (cytosine-5-)-methyltransferase</fullName>
        <ecNumber evidence="1">2.1.1.37</ecNumber>
    </recommendedName>
</protein>
<dbReference type="Proteomes" id="UP000186106">
    <property type="component" value="Unassembled WGS sequence"/>
</dbReference>
<dbReference type="PROSITE" id="PS00094">
    <property type="entry name" value="C5_MTASE_1"/>
    <property type="match status" value="1"/>
</dbReference>
<keyword evidence="4 7" id="KW-0949">S-adenosyl-L-methionine</keyword>
<dbReference type="KEGG" id="cjt:EG359_14410"/>
<dbReference type="InterPro" id="IPR011639">
    <property type="entry name" value="MethylTrfase_TaqI-like_dom"/>
</dbReference>
<dbReference type="GO" id="GO:0044027">
    <property type="term" value="P:negative regulation of gene expression via chromosomal CpG island methylation"/>
    <property type="evidence" value="ECO:0007669"/>
    <property type="project" value="TreeGrafter"/>
</dbReference>
<dbReference type="Gene3D" id="3.40.50.150">
    <property type="entry name" value="Vaccinia Virus protein VP39"/>
    <property type="match status" value="2"/>
</dbReference>
<name>A0A1N7I762_9FLAO</name>
<keyword evidence="5" id="KW-0680">Restriction system</keyword>
<dbReference type="InterPro" id="IPR018117">
    <property type="entry name" value="C5_DNA_meth_AS"/>
</dbReference>
<dbReference type="PROSITE" id="PS00092">
    <property type="entry name" value="N6_MTASE"/>
    <property type="match status" value="1"/>
</dbReference>
<evidence type="ECO:0000256" key="6">
    <source>
        <dbReference type="ARBA" id="ARBA00047422"/>
    </source>
</evidence>
<dbReference type="PROSITE" id="PS51257">
    <property type="entry name" value="PROKAR_LIPOPROTEIN"/>
    <property type="match status" value="1"/>
</dbReference>
<dbReference type="STRING" id="112234.SAMN05421768_10372"/>
<feature type="domain" description="Type II methyltransferase M.TaqI-like" evidence="8">
    <location>
        <begin position="522"/>
        <end position="623"/>
    </location>
</feature>
<evidence type="ECO:0000313" key="9">
    <source>
        <dbReference type="EMBL" id="AZB00732.1"/>
    </source>
</evidence>
<evidence type="ECO:0000256" key="1">
    <source>
        <dbReference type="ARBA" id="ARBA00011975"/>
    </source>
</evidence>
<evidence type="ECO:0000256" key="7">
    <source>
        <dbReference type="PROSITE-ProRule" id="PRU01016"/>
    </source>
</evidence>
<dbReference type="GO" id="GO:0003886">
    <property type="term" value="F:DNA (cytosine-5-)-methyltransferase activity"/>
    <property type="evidence" value="ECO:0007669"/>
    <property type="project" value="UniProtKB-EC"/>
</dbReference>
<keyword evidence="3 7" id="KW-0808">Transferase</keyword>
<dbReference type="AlphaFoldDB" id="A0A1N7I762"/>
<dbReference type="SUPFAM" id="SSF53335">
    <property type="entry name" value="S-adenosyl-L-methionine-dependent methyltransferases"/>
    <property type="match status" value="2"/>
</dbReference>
<sequence>MKKPLTYISLFSSAGVGCFGFKENGFECIATNELLSKRLKIQEHNQKCKYETGYLDGDITSEKVQSQLFTEIDMWKKKHHISEPDIIIATPPCQGMSVANHKKNDELGRNSLVVESIKITKKVNPRFFVFENVRAFLTTTCTDTDGLEKTIGEAIIQNLGGHYNILSKVINFKDYGANSSRTRTLVIGVRKDLQNISPFDIFPQKQKPKTLRELFTGLEKLNKMGAISENDIFHSFREYDVKMLPWIEKLKEGESAFQNEEKERIPHQIKDGEIVFNKSKNGDKYARWYWDREGPCVHTRNDILASQNTVHPSENRVFSIRELMLMMSIPENFAWTNVSVETLDELDVEEQKKFLKKEELNIRHCIGEAVPTGVFANIAKRIKDVVGQKFLSATELNTIIKKEELHITENLISLIQSDFKKFGLENIYQIAEYANSSRQENAAFFTRKDIAFTVVKDLPEFKGKKKIRILEPSVGIGNFIPLLVEKYEDKDEVIFDLVDIDGNSFVVLKEILSHLKLPKKFKFNFINADFLTHQFDVKYDLVVGNPPYKKLTNSQELLATYKGQSQNKETNNLFSFFIEKAITIGKFVSLIVPKSLINAPEFNMTREILKEQNLLKICDYGEKGFKGVKIETISFLLETSAKKISETILIESYITETVKESKKDYLFSAQFPYWLLYRNEEFDQIFNKMKFDIFQSFRDRQITKLLTKESGKYRVLKSRNVGTNQIIEIDNYDSYIDDAEKLAVSKYLNKDGVVMVPNLTYYPRASFLPKNTIADGSVALLTLKNGSRMPTETDLEYYGTKEFEKFYRVARNYGTRSLNIDNNSVFFFGLLKTME</sequence>
<dbReference type="GO" id="GO:0009007">
    <property type="term" value="F:site-specific DNA-methyltransferase (adenine-specific) activity"/>
    <property type="evidence" value="ECO:0007669"/>
    <property type="project" value="UniProtKB-EC"/>
</dbReference>
<dbReference type="InterPro" id="IPR002052">
    <property type="entry name" value="DNA_methylase_N6_adenine_CS"/>
</dbReference>